<accession>A0A4Z0Q2V9</accession>
<dbReference type="EMBL" id="SRLC01000001">
    <property type="protein sequence ID" value="TGE23819.1"/>
    <property type="molecule type" value="Genomic_DNA"/>
</dbReference>
<organism evidence="5 6">
    <name type="scientific">Hymenobacter aquaticus</name>
    <dbReference type="NCBI Taxonomy" id="1867101"/>
    <lineage>
        <taxon>Bacteria</taxon>
        <taxon>Pseudomonadati</taxon>
        <taxon>Bacteroidota</taxon>
        <taxon>Cytophagia</taxon>
        <taxon>Cytophagales</taxon>
        <taxon>Hymenobacteraceae</taxon>
        <taxon>Hymenobacter</taxon>
    </lineage>
</organism>
<reference evidence="5 6" key="1">
    <citation type="submission" date="2019-04" db="EMBL/GenBank/DDBJ databases">
        <authorList>
            <person name="Feng G."/>
            <person name="Zhang J."/>
            <person name="Zhu H."/>
        </authorList>
    </citation>
    <scope>NUCLEOTIDE SEQUENCE [LARGE SCALE GENOMIC DNA]</scope>
    <source>
        <strain evidence="5 6">JCM 31653</strain>
    </source>
</reference>
<evidence type="ECO:0000313" key="6">
    <source>
        <dbReference type="Proteomes" id="UP000297549"/>
    </source>
</evidence>
<keyword evidence="4" id="KW-1133">Transmembrane helix</keyword>
<keyword evidence="4" id="KW-0812">Transmembrane</keyword>
<evidence type="ECO:0000256" key="2">
    <source>
        <dbReference type="ARBA" id="ARBA00014024"/>
    </source>
</evidence>
<evidence type="ECO:0000256" key="4">
    <source>
        <dbReference type="SAM" id="Phobius"/>
    </source>
</evidence>
<keyword evidence="6" id="KW-1185">Reference proteome</keyword>
<evidence type="ECO:0000256" key="1">
    <source>
        <dbReference type="ARBA" id="ARBA00003989"/>
    </source>
</evidence>
<dbReference type="Proteomes" id="UP000297549">
    <property type="component" value="Unassembled WGS sequence"/>
</dbReference>
<evidence type="ECO:0000256" key="3">
    <source>
        <dbReference type="ARBA" id="ARBA00022729"/>
    </source>
</evidence>
<comment type="caution">
    <text evidence="5">The sequence shown here is derived from an EMBL/GenBank/DDBJ whole genome shotgun (WGS) entry which is preliminary data.</text>
</comment>
<sequence>MDTRDVTPKNVETVAPAAPTPHTLMVLWWRPWMMGLGCWLGLLLLAGNSIAQQQPNPAAPKPEKERETAPLPAKKLEEALQLLLKATARDSSQVANQRRRFRPTEIEGLVMDQTITKVGHDFYDAFYGMWEAPAEVGDYTIIIHEKPARGTSTLVSVEVNENELLELPLQPKAEVIEETAQYAFEVATNFLVQSRNDSKHLELQGGRQPREVF</sequence>
<dbReference type="InterPro" id="IPR018900">
    <property type="entry name" value="Curli_CsgE"/>
</dbReference>
<gene>
    <name evidence="5" type="ORF">E5K00_00975</name>
</gene>
<dbReference type="OrthoDB" id="1524955at2"/>
<protein>
    <recommendedName>
        <fullName evidence="2">Curli production assembly/transport component CsgE</fullName>
    </recommendedName>
</protein>
<evidence type="ECO:0000313" key="5">
    <source>
        <dbReference type="EMBL" id="TGE23819.1"/>
    </source>
</evidence>
<proteinExistence type="predicted"/>
<name>A0A4Z0Q2V9_9BACT</name>
<comment type="function">
    <text evidence="1">May be involved in the biogenesis of curli organelles.</text>
</comment>
<keyword evidence="4" id="KW-0472">Membrane</keyword>
<dbReference type="AlphaFoldDB" id="A0A4Z0Q2V9"/>
<keyword evidence="3" id="KW-0732">Signal</keyword>
<dbReference type="Pfam" id="PF10627">
    <property type="entry name" value="CsgE"/>
    <property type="match status" value="1"/>
</dbReference>
<feature type="transmembrane region" description="Helical" evidence="4">
    <location>
        <begin position="32"/>
        <end position="51"/>
    </location>
</feature>